<sequence length="277" mass="31078">MPLNHAQHWTQEDDPWQDVELATGIPDDGSQPQYGHNTRWIYPSLRQAGCIQPQKALESNSGAPPFVSRLTAETHRPSLKSPCLNVKIEFRDPHTGSHSVGLFWSRDMKVNGGSRTLPTRAFGRRQIAEVNAAFGAGQQKSPLSTFCQAYGDWSAGQLILTYSRPNRPMATVSQDALAEYPGQSALELVRSPRTLEPLYNNASAYYWDARKEQRHLPMHHLATCFDRLAARQPSEYDLNIVPSLEPTWWIRYCVWLMAATASTASHVLDSIARVPPL</sequence>
<proteinExistence type="predicted"/>
<organism evidence="2 3">
    <name type="scientific">Penicillium chrysogenum</name>
    <name type="common">Penicillium notatum</name>
    <dbReference type="NCBI Taxonomy" id="5076"/>
    <lineage>
        <taxon>Eukaryota</taxon>
        <taxon>Fungi</taxon>
        <taxon>Dikarya</taxon>
        <taxon>Ascomycota</taxon>
        <taxon>Pezizomycotina</taxon>
        <taxon>Eurotiomycetes</taxon>
        <taxon>Eurotiomycetidae</taxon>
        <taxon>Eurotiales</taxon>
        <taxon>Aspergillaceae</taxon>
        <taxon>Penicillium</taxon>
        <taxon>Penicillium chrysogenum species complex</taxon>
    </lineage>
</organism>
<gene>
    <name evidence="2" type="ORF">N7505_011615</name>
</gene>
<keyword evidence="3" id="KW-1185">Reference proteome</keyword>
<dbReference type="Proteomes" id="UP001220256">
    <property type="component" value="Unassembled WGS sequence"/>
</dbReference>
<evidence type="ECO:0000313" key="2">
    <source>
        <dbReference type="EMBL" id="KAJ5256464.1"/>
    </source>
</evidence>
<comment type="caution">
    <text evidence="2">The sequence shown here is derived from an EMBL/GenBank/DDBJ whole genome shotgun (WGS) entry which is preliminary data.</text>
</comment>
<dbReference type="EMBL" id="JAPVEB010000010">
    <property type="protein sequence ID" value="KAJ5256464.1"/>
    <property type="molecule type" value="Genomic_DNA"/>
</dbReference>
<protein>
    <submittedName>
        <fullName evidence="2">Uncharacterized protein</fullName>
    </submittedName>
</protein>
<evidence type="ECO:0000256" key="1">
    <source>
        <dbReference type="SAM" id="MobiDB-lite"/>
    </source>
</evidence>
<evidence type="ECO:0000313" key="3">
    <source>
        <dbReference type="Proteomes" id="UP001220256"/>
    </source>
</evidence>
<accession>A0ABQ8W736</accession>
<name>A0ABQ8W736_PENCH</name>
<reference evidence="2 3" key="1">
    <citation type="journal article" date="2023" name="IMA Fungus">
        <title>Comparative genomic study of the Penicillium genus elucidates a diverse pangenome and 15 lateral gene transfer events.</title>
        <authorList>
            <person name="Petersen C."/>
            <person name="Sorensen T."/>
            <person name="Nielsen M.R."/>
            <person name="Sondergaard T.E."/>
            <person name="Sorensen J.L."/>
            <person name="Fitzpatrick D.A."/>
            <person name="Frisvad J.C."/>
            <person name="Nielsen K.L."/>
        </authorList>
    </citation>
    <scope>NUCLEOTIDE SEQUENCE [LARGE SCALE GENOMIC DNA]</scope>
    <source>
        <strain evidence="2 3">IBT 3361</strain>
    </source>
</reference>
<feature type="region of interest" description="Disordered" evidence="1">
    <location>
        <begin position="1"/>
        <end position="36"/>
    </location>
</feature>